<sequence length="260" mass="28918">MLRASLPSGHILISRPLLPARNHTPVARVPGSASPARLRRPQMQMEHAMRVPHPPWSPSSRASSRKCEGRHGPAATQGFIPPFLLYQVLTVHWGSGGGEGTPPELSFLKPQAATVPGNTRSGSVFYWLRPKWRAKNNSLKETIQRELGGLVSSPGGDLASYLETKGRLQSYKVIRFALETARSLKEKRFSYAPESGVRYDGVYRLRTVGGRLVFSLLYVRFVHLIDPEKTDSTASLYDSMLSFGFTSCNVRKRRVTDSQV</sequence>
<dbReference type="EnsemblPlants" id="EMT22753">
    <property type="protein sequence ID" value="EMT22753"/>
    <property type="gene ID" value="F775_25191"/>
</dbReference>
<organism evidence="1">
    <name type="scientific">Aegilops tauschii</name>
    <name type="common">Tausch's goatgrass</name>
    <name type="synonym">Aegilops squarrosa</name>
    <dbReference type="NCBI Taxonomy" id="37682"/>
    <lineage>
        <taxon>Eukaryota</taxon>
        <taxon>Viridiplantae</taxon>
        <taxon>Streptophyta</taxon>
        <taxon>Embryophyta</taxon>
        <taxon>Tracheophyta</taxon>
        <taxon>Spermatophyta</taxon>
        <taxon>Magnoliopsida</taxon>
        <taxon>Liliopsida</taxon>
        <taxon>Poales</taxon>
        <taxon>Poaceae</taxon>
        <taxon>BOP clade</taxon>
        <taxon>Pooideae</taxon>
        <taxon>Triticodae</taxon>
        <taxon>Triticeae</taxon>
        <taxon>Triticinae</taxon>
        <taxon>Aegilops</taxon>
    </lineage>
</organism>
<protein>
    <submittedName>
        <fullName evidence="1">Uncharacterized protein</fullName>
    </submittedName>
</protein>
<accession>M8BLS5</accession>
<dbReference type="AlphaFoldDB" id="M8BLS5"/>
<reference evidence="1" key="1">
    <citation type="submission" date="2015-06" db="UniProtKB">
        <authorList>
            <consortium name="EnsemblPlants"/>
        </authorList>
    </citation>
    <scope>IDENTIFICATION</scope>
</reference>
<name>M8BLS5_AEGTA</name>
<evidence type="ECO:0000313" key="1">
    <source>
        <dbReference type="EnsemblPlants" id="EMT22753"/>
    </source>
</evidence>
<proteinExistence type="predicted"/>